<organism evidence="1 2">
    <name type="scientific">Novacetimonas cocois</name>
    <dbReference type="NCBI Taxonomy" id="1747507"/>
    <lineage>
        <taxon>Bacteria</taxon>
        <taxon>Pseudomonadati</taxon>
        <taxon>Pseudomonadota</taxon>
        <taxon>Alphaproteobacteria</taxon>
        <taxon>Acetobacterales</taxon>
        <taxon>Acetobacteraceae</taxon>
        <taxon>Novacetimonas</taxon>
    </lineage>
</organism>
<accession>A0A365YQZ5</accession>
<gene>
    <name evidence="1" type="ORF">NJLHNGOC_14080</name>
</gene>
<proteinExistence type="predicted"/>
<name>A0A365YQZ5_9PROT</name>
<dbReference type="AlphaFoldDB" id="A0A365YQZ5"/>
<reference evidence="1 2" key="1">
    <citation type="submission" date="2018-05" db="EMBL/GenBank/DDBJ databases">
        <title>Komagataeibacter cocois sp. nov., for a novel cellulose- producing strain isolated from coconut milk.</title>
        <authorList>
            <person name="Liu L."/>
            <person name="Wang Y."/>
            <person name="Liu S."/>
            <person name="Bi J."/>
            <person name="Chen H."/>
            <person name="Deng J."/>
            <person name="Zhang C."/>
            <person name="Hu Q."/>
            <person name="Li C."/>
        </authorList>
    </citation>
    <scope>NUCLEOTIDE SEQUENCE [LARGE SCALE GENOMIC DNA]</scope>
    <source>
        <strain evidence="1 2">WE7</strain>
    </source>
</reference>
<sequence length="67" mass="7630">MTRRNKAPPIRYPANHQDERTLVGLLEQGERSGVSRRTILDILAAVKVVRKPSVYYPLPSGDPKRFN</sequence>
<dbReference type="OrthoDB" id="7278410at2"/>
<protein>
    <submittedName>
        <fullName evidence="1">Uncharacterized protein</fullName>
    </submittedName>
</protein>
<evidence type="ECO:0000313" key="1">
    <source>
        <dbReference type="EMBL" id="RBM05173.1"/>
    </source>
</evidence>
<evidence type="ECO:0000313" key="2">
    <source>
        <dbReference type="Proteomes" id="UP000252680"/>
    </source>
</evidence>
<dbReference type="EMBL" id="QEXL01000023">
    <property type="protein sequence ID" value="RBM05173.1"/>
    <property type="molecule type" value="Genomic_DNA"/>
</dbReference>
<comment type="caution">
    <text evidence="1">The sequence shown here is derived from an EMBL/GenBank/DDBJ whole genome shotgun (WGS) entry which is preliminary data.</text>
</comment>
<keyword evidence="2" id="KW-1185">Reference proteome</keyword>
<dbReference type="Proteomes" id="UP000252680">
    <property type="component" value="Unassembled WGS sequence"/>
</dbReference>